<accession>A0A5J5AML0</accession>
<evidence type="ECO:0000313" key="2">
    <source>
        <dbReference type="EMBL" id="KAA8532233.1"/>
    </source>
</evidence>
<dbReference type="AlphaFoldDB" id="A0A5J5AML0"/>
<proteinExistence type="predicted"/>
<keyword evidence="1" id="KW-1133">Transmembrane helix</keyword>
<organism evidence="2 3">
    <name type="scientific">Nyssa sinensis</name>
    <dbReference type="NCBI Taxonomy" id="561372"/>
    <lineage>
        <taxon>Eukaryota</taxon>
        <taxon>Viridiplantae</taxon>
        <taxon>Streptophyta</taxon>
        <taxon>Embryophyta</taxon>
        <taxon>Tracheophyta</taxon>
        <taxon>Spermatophyta</taxon>
        <taxon>Magnoliopsida</taxon>
        <taxon>eudicotyledons</taxon>
        <taxon>Gunneridae</taxon>
        <taxon>Pentapetalae</taxon>
        <taxon>asterids</taxon>
        <taxon>Cornales</taxon>
        <taxon>Nyssaceae</taxon>
        <taxon>Nyssa</taxon>
    </lineage>
</organism>
<keyword evidence="1" id="KW-0812">Transmembrane</keyword>
<gene>
    <name evidence="2" type="ORF">F0562_032266</name>
</gene>
<dbReference type="EMBL" id="CM018042">
    <property type="protein sequence ID" value="KAA8532233.1"/>
    <property type="molecule type" value="Genomic_DNA"/>
</dbReference>
<keyword evidence="3" id="KW-1185">Reference proteome</keyword>
<evidence type="ECO:0000313" key="3">
    <source>
        <dbReference type="Proteomes" id="UP000325577"/>
    </source>
</evidence>
<evidence type="ECO:0000256" key="1">
    <source>
        <dbReference type="SAM" id="Phobius"/>
    </source>
</evidence>
<sequence>MGFPLFLPLSIENRELHGSVNLQGIVPISTDSRKKLCSVLVKIVELENTQGQSSTPLQLVSSNAAAIGDDQIECSCIAQIVVPCVRSLIIQRNRKRLALEQGATRYPFGFAVAAPLVVAATVITNTYLLHSRHHQDRTLIAAAPTAISSNHRHTE</sequence>
<dbReference type="Proteomes" id="UP000325577">
    <property type="component" value="Linkage Group LG19"/>
</dbReference>
<keyword evidence="1" id="KW-0472">Membrane</keyword>
<reference evidence="2 3" key="1">
    <citation type="submission" date="2019-09" db="EMBL/GenBank/DDBJ databases">
        <title>A chromosome-level genome assembly of the Chinese tupelo Nyssa sinensis.</title>
        <authorList>
            <person name="Yang X."/>
            <person name="Kang M."/>
            <person name="Yang Y."/>
            <person name="Xiong H."/>
            <person name="Wang M."/>
            <person name="Zhang Z."/>
            <person name="Wang Z."/>
            <person name="Wu H."/>
            <person name="Ma T."/>
            <person name="Liu J."/>
            <person name="Xi Z."/>
        </authorList>
    </citation>
    <scope>NUCLEOTIDE SEQUENCE [LARGE SCALE GENOMIC DNA]</scope>
    <source>
        <strain evidence="2">J267</strain>
        <tissue evidence="2">Leaf</tissue>
    </source>
</reference>
<feature type="transmembrane region" description="Helical" evidence="1">
    <location>
        <begin position="106"/>
        <end position="129"/>
    </location>
</feature>
<name>A0A5J5AML0_9ASTE</name>
<protein>
    <submittedName>
        <fullName evidence="2">Uncharacterized protein</fullName>
    </submittedName>
</protein>